<dbReference type="Proteomes" id="UP000198287">
    <property type="component" value="Unassembled WGS sequence"/>
</dbReference>
<sequence>MFTSSRVSVGIWPAPYLKMPEPLDNTFHHRSRCVPLVIGTQLEIDTLATNGSRILAATQDMIAKNEEMLQNCTSGNRGQEVVVVENINEIHCSTRNALPQSEEEGKTLLQNSHDLSIHSIKSVDEDVSEDDSICLAKEDADELEEIRSKLAETGKLTKIWEIRRRNEERHLSLLASNHQNSIWDKICTLQSWRGCIWIRFVALFVSILAGITMALWSFSDIVNDEKLVNSHDYHVATTRPNSTLMQQLPASTRIADNNSLAIIPSFGEN</sequence>
<dbReference type="EMBL" id="LNIX01000010">
    <property type="protein sequence ID" value="OXA49775.1"/>
    <property type="molecule type" value="Genomic_DNA"/>
</dbReference>
<keyword evidence="1" id="KW-0812">Transmembrane</keyword>
<keyword evidence="1" id="KW-1133">Transmembrane helix</keyword>
<gene>
    <name evidence="2" type="ORF">Fcan01_16082</name>
</gene>
<evidence type="ECO:0000313" key="2">
    <source>
        <dbReference type="EMBL" id="OXA49775.1"/>
    </source>
</evidence>
<comment type="caution">
    <text evidence="2">The sequence shown here is derived from an EMBL/GenBank/DDBJ whole genome shotgun (WGS) entry which is preliminary data.</text>
</comment>
<feature type="transmembrane region" description="Helical" evidence="1">
    <location>
        <begin position="196"/>
        <end position="218"/>
    </location>
</feature>
<accession>A0A226DWA7</accession>
<protein>
    <submittedName>
        <fullName evidence="2">Uncharacterized protein</fullName>
    </submittedName>
</protein>
<keyword evidence="3" id="KW-1185">Reference proteome</keyword>
<reference evidence="2 3" key="1">
    <citation type="submission" date="2015-12" db="EMBL/GenBank/DDBJ databases">
        <title>The genome of Folsomia candida.</title>
        <authorList>
            <person name="Faddeeva A."/>
            <person name="Derks M.F."/>
            <person name="Anvar Y."/>
            <person name="Smit S."/>
            <person name="Van Straalen N."/>
            <person name="Roelofs D."/>
        </authorList>
    </citation>
    <scope>NUCLEOTIDE SEQUENCE [LARGE SCALE GENOMIC DNA]</scope>
    <source>
        <strain evidence="2 3">VU population</strain>
        <tissue evidence="2">Whole body</tissue>
    </source>
</reference>
<organism evidence="2 3">
    <name type="scientific">Folsomia candida</name>
    <name type="common">Springtail</name>
    <dbReference type="NCBI Taxonomy" id="158441"/>
    <lineage>
        <taxon>Eukaryota</taxon>
        <taxon>Metazoa</taxon>
        <taxon>Ecdysozoa</taxon>
        <taxon>Arthropoda</taxon>
        <taxon>Hexapoda</taxon>
        <taxon>Collembola</taxon>
        <taxon>Entomobryomorpha</taxon>
        <taxon>Isotomoidea</taxon>
        <taxon>Isotomidae</taxon>
        <taxon>Proisotominae</taxon>
        <taxon>Folsomia</taxon>
    </lineage>
</organism>
<keyword evidence="1" id="KW-0472">Membrane</keyword>
<name>A0A226DWA7_FOLCA</name>
<proteinExistence type="predicted"/>
<evidence type="ECO:0000313" key="3">
    <source>
        <dbReference type="Proteomes" id="UP000198287"/>
    </source>
</evidence>
<evidence type="ECO:0000256" key="1">
    <source>
        <dbReference type="SAM" id="Phobius"/>
    </source>
</evidence>
<dbReference type="AlphaFoldDB" id="A0A226DWA7"/>